<dbReference type="Pfam" id="PF12048">
    <property type="entry name" value="DUF3530"/>
    <property type="match status" value="1"/>
</dbReference>
<feature type="compositionally biased region" description="Low complexity" evidence="1">
    <location>
        <begin position="31"/>
        <end position="41"/>
    </location>
</feature>
<dbReference type="eggNOG" id="ENOG5032ZR3">
    <property type="taxonomic scope" value="Bacteria"/>
</dbReference>
<feature type="signal peptide" evidence="2">
    <location>
        <begin position="1"/>
        <end position="26"/>
    </location>
</feature>
<dbReference type="EMBL" id="HG322950">
    <property type="protein sequence ID" value="CDF81928.1"/>
    <property type="molecule type" value="Genomic_DNA"/>
</dbReference>
<feature type="compositionally biased region" description="Basic and acidic residues" evidence="1">
    <location>
        <begin position="42"/>
        <end position="53"/>
    </location>
</feature>
<dbReference type="STRING" id="1301098.PKB_0551"/>
<feature type="chain" id="PRO_5001530016" description="Hydrolase or acyltransferase" evidence="2">
    <location>
        <begin position="27"/>
        <end position="327"/>
    </location>
</feature>
<dbReference type="InterPro" id="IPR022529">
    <property type="entry name" value="DUF3530"/>
</dbReference>
<dbReference type="RefSeq" id="WP_043248843.1">
    <property type="nucleotide sequence ID" value="NZ_HG322950.1"/>
</dbReference>
<dbReference type="AlphaFoldDB" id="A0A024HBR4"/>
<keyword evidence="2" id="KW-0732">Signal</keyword>
<dbReference type="Proteomes" id="UP000025241">
    <property type="component" value="Chromosome I"/>
</dbReference>
<reference evidence="3 4" key="1">
    <citation type="submission" date="2013-03" db="EMBL/GenBank/DDBJ databases">
        <authorList>
            <person name="Linke B."/>
        </authorList>
    </citation>
    <scope>NUCLEOTIDE SEQUENCE [LARGE SCALE GENOMIC DNA]</scope>
    <source>
        <strain evidence="3 4">B13</strain>
    </source>
</reference>
<dbReference type="Gene3D" id="3.40.50.1820">
    <property type="entry name" value="alpha/beta hydrolase"/>
    <property type="match status" value="1"/>
</dbReference>
<reference evidence="3 4" key="2">
    <citation type="submission" date="2014-05" db="EMBL/GenBank/DDBJ databases">
        <title>Genome sequence of the 3-chlorobenzoate degrading bacterium Pseudomonas knackmussii B13 shows multiple evidence for horizontal gene transfer.</title>
        <authorList>
            <person name="Miyazaki R."/>
            <person name="Bertelli C."/>
            <person name="Falquet L."/>
            <person name="Robinson-Rechavi M."/>
            <person name="Gharib W."/>
            <person name="Roy S."/>
            <person name="Van der Meer J.R."/>
        </authorList>
    </citation>
    <scope>NUCLEOTIDE SEQUENCE [LARGE SCALE GENOMIC DNA]</scope>
    <source>
        <strain evidence="3 4">B13</strain>
    </source>
</reference>
<dbReference type="PATRIC" id="fig|1301098.3.peg.568"/>
<dbReference type="SUPFAM" id="SSF53474">
    <property type="entry name" value="alpha/beta-Hydrolases"/>
    <property type="match status" value="1"/>
</dbReference>
<evidence type="ECO:0000313" key="3">
    <source>
        <dbReference type="EMBL" id="CDF81928.1"/>
    </source>
</evidence>
<evidence type="ECO:0000313" key="4">
    <source>
        <dbReference type="Proteomes" id="UP000025241"/>
    </source>
</evidence>
<keyword evidence="4" id="KW-1185">Reference proteome</keyword>
<evidence type="ECO:0000256" key="2">
    <source>
        <dbReference type="SAM" id="SignalP"/>
    </source>
</evidence>
<dbReference type="KEGG" id="pkc:PKB_0551"/>
<dbReference type="InterPro" id="IPR029058">
    <property type="entry name" value="AB_hydrolase_fold"/>
</dbReference>
<feature type="region of interest" description="Disordered" evidence="1">
    <location>
        <begin position="25"/>
        <end position="71"/>
    </location>
</feature>
<accession>A0A024HBR4</accession>
<dbReference type="OrthoDB" id="6193602at2"/>
<evidence type="ECO:0008006" key="5">
    <source>
        <dbReference type="Google" id="ProtNLM"/>
    </source>
</evidence>
<sequence length="327" mass="35447">MPRSSSPTRLALCIALCLLPGAPGWAEDKPAAAPAETAAPAEPKRPAVEERSQAEASGLIQHLPDRQQQTLQAGDESFLALWLPANAPQAEGVVIIVPGDGESPDWPKAVGPLRHKLPDAGWQTLSLSLPDRMDSLAQTRPVDAVASDDKEAAKADAPAPSGDTPSASEAAPAQDPAIERRKAYSDRVMARIQAGVDSPRQEKPKSIILLGHGTGAYWAARYLAEREPTDIRNLLLVAAQMPNEFRPPLEDMVPRLALATGDFFYRDRDTDRKAAQLRLQASKRETGKTYVQIGMNALPGDPVSEQDQLYRRVRGWLSMHIKQADSP</sequence>
<evidence type="ECO:0000256" key="1">
    <source>
        <dbReference type="SAM" id="MobiDB-lite"/>
    </source>
</evidence>
<protein>
    <recommendedName>
        <fullName evidence="5">Hydrolase or acyltransferase</fullName>
    </recommendedName>
</protein>
<dbReference type="HOGENOM" id="CLU_071574_0_0_6"/>
<gene>
    <name evidence="3" type="ORF">PKB_0551</name>
</gene>
<name>A0A024HBR4_PSEKB</name>
<proteinExistence type="predicted"/>
<organism evidence="3 4">
    <name type="scientific">Pseudomonas knackmussii (strain DSM 6978 / CCUG 54928 / LMG 23759 / B13)</name>
    <dbReference type="NCBI Taxonomy" id="1301098"/>
    <lineage>
        <taxon>Bacteria</taxon>
        <taxon>Pseudomonadati</taxon>
        <taxon>Pseudomonadota</taxon>
        <taxon>Gammaproteobacteria</taxon>
        <taxon>Pseudomonadales</taxon>
        <taxon>Pseudomonadaceae</taxon>
        <taxon>Pseudomonas</taxon>
    </lineage>
</organism>
<feature type="region of interest" description="Disordered" evidence="1">
    <location>
        <begin position="144"/>
        <end position="178"/>
    </location>
</feature>